<evidence type="ECO:0000313" key="2">
    <source>
        <dbReference type="EMBL" id="VYU57299.1"/>
    </source>
</evidence>
<feature type="transmembrane region" description="Helical" evidence="1">
    <location>
        <begin position="60"/>
        <end position="82"/>
    </location>
</feature>
<keyword evidence="1" id="KW-1133">Transmembrane helix</keyword>
<keyword evidence="1" id="KW-0812">Transmembrane</keyword>
<dbReference type="EMBL" id="CACRUT010000023">
    <property type="protein sequence ID" value="VYU57299.1"/>
    <property type="molecule type" value="Genomic_DNA"/>
</dbReference>
<dbReference type="AlphaFoldDB" id="A0A6N3G0K0"/>
<sequence>MQNMKHKLTFIVSLGIALILTAVIGATVSLHHCMKWDAYCDNGTLPLSTVKFTQNLIFHAYYWMGIAFICLCLVVAMLIWYFRHQQKLHPELSDMIADTSECEFKKIQVNRYTNEITIDGTTRPSRRQVATLLDYLLKAPTHEISFTELNTVFNENFFDGSPASKRKISNLKYEINDLLKNLGFELVKTSSDQFALTAKRKEVI</sequence>
<evidence type="ECO:0000256" key="1">
    <source>
        <dbReference type="SAM" id="Phobius"/>
    </source>
</evidence>
<proteinExistence type="predicted"/>
<accession>A0A6N3G0K0</accession>
<organism evidence="2">
    <name type="scientific">Paraprevotella clara</name>
    <dbReference type="NCBI Taxonomy" id="454154"/>
    <lineage>
        <taxon>Bacteria</taxon>
        <taxon>Pseudomonadati</taxon>
        <taxon>Bacteroidota</taxon>
        <taxon>Bacteroidia</taxon>
        <taxon>Bacteroidales</taxon>
        <taxon>Prevotellaceae</taxon>
        <taxon>Paraprevotella</taxon>
    </lineage>
</organism>
<keyword evidence="1" id="KW-0472">Membrane</keyword>
<protein>
    <submittedName>
        <fullName evidence="2">Uncharacterized protein</fullName>
    </submittedName>
</protein>
<reference evidence="2" key="1">
    <citation type="submission" date="2019-11" db="EMBL/GenBank/DDBJ databases">
        <authorList>
            <person name="Feng L."/>
        </authorList>
    </citation>
    <scope>NUCLEOTIDE SEQUENCE</scope>
    <source>
        <strain evidence="2">PclaraLFYP37</strain>
    </source>
</reference>
<gene>
    <name evidence="2" type="ORF">PCLFYP37_00296</name>
</gene>
<name>A0A6N3G0K0_9BACT</name>